<dbReference type="InterPro" id="IPR013111">
    <property type="entry name" value="EGF_extracell"/>
</dbReference>
<feature type="domain" description="EGF-like" evidence="3">
    <location>
        <begin position="96"/>
        <end position="107"/>
    </location>
</feature>
<evidence type="ECO:0000313" key="4">
    <source>
        <dbReference type="EMBL" id="EJK47733.1"/>
    </source>
</evidence>
<name>K0R418_THAOC</name>
<evidence type="ECO:0000256" key="1">
    <source>
        <dbReference type="ARBA" id="ARBA00023157"/>
    </source>
</evidence>
<dbReference type="PANTHER" id="PTHR24035">
    <property type="entry name" value="MULTIPLE EPIDERMAL GROWTH FACTOR-LIKE DOMAINS PROTEIN"/>
    <property type="match status" value="1"/>
</dbReference>
<organism evidence="4 5">
    <name type="scientific">Thalassiosira oceanica</name>
    <name type="common">Marine diatom</name>
    <dbReference type="NCBI Taxonomy" id="159749"/>
    <lineage>
        <taxon>Eukaryota</taxon>
        <taxon>Sar</taxon>
        <taxon>Stramenopiles</taxon>
        <taxon>Ochrophyta</taxon>
        <taxon>Bacillariophyta</taxon>
        <taxon>Coscinodiscophyceae</taxon>
        <taxon>Thalassiosirophycidae</taxon>
        <taxon>Thalassiosirales</taxon>
        <taxon>Thalassiosiraceae</taxon>
        <taxon>Thalassiosira</taxon>
    </lineage>
</organism>
<dbReference type="Gene3D" id="2.60.120.260">
    <property type="entry name" value="Galactose-binding domain-like"/>
    <property type="match status" value="1"/>
</dbReference>
<evidence type="ECO:0000256" key="2">
    <source>
        <dbReference type="SAM" id="SignalP"/>
    </source>
</evidence>
<keyword evidence="5" id="KW-1185">Reference proteome</keyword>
<proteinExistence type="predicted"/>
<keyword evidence="1" id="KW-1015">Disulfide bond</keyword>
<feature type="signal peptide" evidence="2">
    <location>
        <begin position="1"/>
        <end position="21"/>
    </location>
</feature>
<accession>K0R418</accession>
<feature type="chain" id="PRO_5003835991" description="EGF-like domain-containing protein" evidence="2">
    <location>
        <begin position="22"/>
        <end position="231"/>
    </location>
</feature>
<evidence type="ECO:0000313" key="5">
    <source>
        <dbReference type="Proteomes" id="UP000266841"/>
    </source>
</evidence>
<dbReference type="PROSITE" id="PS00022">
    <property type="entry name" value="EGF_1"/>
    <property type="match status" value="1"/>
</dbReference>
<gene>
    <name evidence="4" type="ORF">THAOC_33530</name>
</gene>
<dbReference type="InterPro" id="IPR000742">
    <property type="entry name" value="EGF"/>
</dbReference>
<dbReference type="Gene3D" id="2.10.25.10">
    <property type="entry name" value="Laminin"/>
    <property type="match status" value="1"/>
</dbReference>
<dbReference type="InterPro" id="IPR052108">
    <property type="entry name" value="MEGF/SIB"/>
</dbReference>
<protein>
    <recommendedName>
        <fullName evidence="3">EGF-like domain-containing protein</fullName>
    </recommendedName>
</protein>
<reference evidence="4 5" key="1">
    <citation type="journal article" date="2012" name="Genome Biol.">
        <title>Genome and low-iron response of an oceanic diatom adapted to chronic iron limitation.</title>
        <authorList>
            <person name="Lommer M."/>
            <person name="Specht M."/>
            <person name="Roy A.S."/>
            <person name="Kraemer L."/>
            <person name="Andreson R."/>
            <person name="Gutowska M.A."/>
            <person name="Wolf J."/>
            <person name="Bergner S.V."/>
            <person name="Schilhabel M.B."/>
            <person name="Klostermeier U.C."/>
            <person name="Beiko R.G."/>
            <person name="Rosenstiel P."/>
            <person name="Hippler M."/>
            <person name="Laroche J."/>
        </authorList>
    </citation>
    <scope>NUCLEOTIDE SEQUENCE [LARGE SCALE GENOMIC DNA]</scope>
    <source>
        <strain evidence="4 5">CCMP1005</strain>
    </source>
</reference>
<evidence type="ECO:0000259" key="3">
    <source>
        <dbReference type="PROSITE" id="PS00022"/>
    </source>
</evidence>
<dbReference type="OrthoDB" id="6130531at2759"/>
<dbReference type="AlphaFoldDB" id="K0R418"/>
<dbReference type="eggNOG" id="KOG1225">
    <property type="taxonomic scope" value="Eukaryota"/>
</dbReference>
<dbReference type="Proteomes" id="UP000266841">
    <property type="component" value="Unassembled WGS sequence"/>
</dbReference>
<sequence>MKLISLLTAGILCLFAGTANAICPHACSKNGSARTINALAISGQTAIQLGPVPIVPVERVPGEQHGLPRSLPNNKPAHPRVECSNKGICNKATGECHCFENYDGKACERTSCPNDCSGRGVCLDQKALAEAEGAAYELPWDGEKAMGCKCDPGYRGPDCSQKECPSGADVLGGEGAAEGRDCSGRGNCNYTSGLHVLRELPLMSGEETLERQGQCDMSLNPLVGPLWRRGG</sequence>
<dbReference type="Pfam" id="PF23106">
    <property type="entry name" value="EGF_Teneurin"/>
    <property type="match status" value="1"/>
</dbReference>
<dbReference type="EMBL" id="AGNL01046678">
    <property type="protein sequence ID" value="EJK47733.1"/>
    <property type="molecule type" value="Genomic_DNA"/>
</dbReference>
<keyword evidence="2" id="KW-0732">Signal</keyword>
<comment type="caution">
    <text evidence="4">The sequence shown here is derived from an EMBL/GenBank/DDBJ whole genome shotgun (WGS) entry which is preliminary data.</text>
</comment>
<dbReference type="Pfam" id="PF07974">
    <property type="entry name" value="EGF_2"/>
    <property type="match status" value="1"/>
</dbReference>